<keyword evidence="5" id="KW-0547">Nucleotide-binding</keyword>
<dbReference type="Proteomes" id="UP001209878">
    <property type="component" value="Unassembled WGS sequence"/>
</dbReference>
<proteinExistence type="inferred from homology"/>
<dbReference type="InterPro" id="IPR006434">
    <property type="entry name" value="Pyrimidine_nucleotidase_eu"/>
</dbReference>
<comment type="similarity">
    <text evidence="2">Belongs to the pyrimidine 5'-nucleotidase family.</text>
</comment>
<dbReference type="GO" id="GO:0009117">
    <property type="term" value="P:nucleotide metabolic process"/>
    <property type="evidence" value="ECO:0007669"/>
    <property type="project" value="UniProtKB-KW"/>
</dbReference>
<gene>
    <name evidence="9" type="ORF">NP493_186g00009</name>
</gene>
<evidence type="ECO:0000256" key="8">
    <source>
        <dbReference type="ARBA" id="ARBA00023080"/>
    </source>
</evidence>
<dbReference type="InterPro" id="IPR036412">
    <property type="entry name" value="HAD-like_sf"/>
</dbReference>
<dbReference type="Gene3D" id="3.40.50.1000">
    <property type="entry name" value="HAD superfamily/HAD-like"/>
    <property type="match status" value="1"/>
</dbReference>
<dbReference type="GO" id="GO:0005737">
    <property type="term" value="C:cytoplasm"/>
    <property type="evidence" value="ECO:0007669"/>
    <property type="project" value="InterPro"/>
</dbReference>
<dbReference type="Pfam" id="PF05822">
    <property type="entry name" value="UMPH-1"/>
    <property type="match status" value="1"/>
</dbReference>
<dbReference type="InterPro" id="IPR023214">
    <property type="entry name" value="HAD_sf"/>
</dbReference>
<evidence type="ECO:0000313" key="9">
    <source>
        <dbReference type="EMBL" id="KAK2186852.1"/>
    </source>
</evidence>
<dbReference type="GO" id="GO:0000287">
    <property type="term" value="F:magnesium ion binding"/>
    <property type="evidence" value="ECO:0007669"/>
    <property type="project" value="InterPro"/>
</dbReference>
<evidence type="ECO:0000256" key="5">
    <source>
        <dbReference type="ARBA" id="ARBA00022741"/>
    </source>
</evidence>
<dbReference type="PANTHER" id="PTHR13045">
    <property type="entry name" value="5'-NUCLEOTIDASE"/>
    <property type="match status" value="1"/>
</dbReference>
<organism evidence="9 10">
    <name type="scientific">Ridgeia piscesae</name>
    <name type="common">Tubeworm</name>
    <dbReference type="NCBI Taxonomy" id="27915"/>
    <lineage>
        <taxon>Eukaryota</taxon>
        <taxon>Metazoa</taxon>
        <taxon>Spiralia</taxon>
        <taxon>Lophotrochozoa</taxon>
        <taxon>Annelida</taxon>
        <taxon>Polychaeta</taxon>
        <taxon>Sedentaria</taxon>
        <taxon>Canalipalpata</taxon>
        <taxon>Sabellida</taxon>
        <taxon>Siboglinidae</taxon>
        <taxon>Ridgeia</taxon>
    </lineage>
</organism>
<dbReference type="EC" id="3.1.3.5" evidence="3"/>
<evidence type="ECO:0000256" key="4">
    <source>
        <dbReference type="ARBA" id="ARBA00022723"/>
    </source>
</evidence>
<comment type="caution">
    <text evidence="9">The sequence shown here is derived from an EMBL/GenBank/DDBJ whole genome shotgun (WGS) entry which is preliminary data.</text>
</comment>
<dbReference type="SUPFAM" id="SSF56784">
    <property type="entry name" value="HAD-like"/>
    <property type="match status" value="1"/>
</dbReference>
<dbReference type="PANTHER" id="PTHR13045:SF0">
    <property type="entry name" value="7-METHYLGUANOSINE PHOSPHATE-SPECIFIC 5'-NUCLEOTIDASE"/>
    <property type="match status" value="1"/>
</dbReference>
<evidence type="ECO:0000256" key="7">
    <source>
        <dbReference type="ARBA" id="ARBA00022842"/>
    </source>
</evidence>
<evidence type="ECO:0000256" key="1">
    <source>
        <dbReference type="ARBA" id="ARBA00000815"/>
    </source>
</evidence>
<keyword evidence="10" id="KW-1185">Reference proteome</keyword>
<evidence type="ECO:0000256" key="2">
    <source>
        <dbReference type="ARBA" id="ARBA00008389"/>
    </source>
</evidence>
<keyword evidence="8" id="KW-0546">Nucleotide metabolism</keyword>
<accession>A0AAD9P2C8</accession>
<name>A0AAD9P2C8_RIDPI</name>
<evidence type="ECO:0000256" key="6">
    <source>
        <dbReference type="ARBA" id="ARBA00022801"/>
    </source>
</evidence>
<dbReference type="GO" id="GO:0008253">
    <property type="term" value="F:5'-nucleotidase activity"/>
    <property type="evidence" value="ECO:0007669"/>
    <property type="project" value="UniProtKB-EC"/>
</dbReference>
<dbReference type="AlphaFoldDB" id="A0AAD9P2C8"/>
<evidence type="ECO:0000313" key="10">
    <source>
        <dbReference type="Proteomes" id="UP001209878"/>
    </source>
</evidence>
<keyword evidence="4" id="KW-0479">Metal-binding</keyword>
<keyword evidence="6" id="KW-0378">Hydrolase</keyword>
<dbReference type="GO" id="GO:0000166">
    <property type="term" value="F:nucleotide binding"/>
    <property type="evidence" value="ECO:0007669"/>
    <property type="project" value="UniProtKB-KW"/>
</dbReference>
<keyword evidence="7" id="KW-0460">Magnesium</keyword>
<dbReference type="EMBL" id="JAODUO010000186">
    <property type="protein sequence ID" value="KAK2186852.1"/>
    <property type="molecule type" value="Genomic_DNA"/>
</dbReference>
<comment type="catalytic activity">
    <reaction evidence="1">
        <text>a ribonucleoside 5'-phosphate + H2O = a ribonucleoside + phosphate</text>
        <dbReference type="Rhea" id="RHEA:12484"/>
        <dbReference type="ChEBI" id="CHEBI:15377"/>
        <dbReference type="ChEBI" id="CHEBI:18254"/>
        <dbReference type="ChEBI" id="CHEBI:43474"/>
        <dbReference type="ChEBI" id="CHEBI:58043"/>
        <dbReference type="EC" id="3.1.3.5"/>
    </reaction>
</comment>
<reference evidence="9" key="1">
    <citation type="journal article" date="2023" name="Mol. Biol. Evol.">
        <title>Third-Generation Sequencing Reveals the Adaptive Role of the Epigenome in Three Deep-Sea Polychaetes.</title>
        <authorList>
            <person name="Perez M."/>
            <person name="Aroh O."/>
            <person name="Sun Y."/>
            <person name="Lan Y."/>
            <person name="Juniper S.K."/>
            <person name="Young C.R."/>
            <person name="Angers B."/>
            <person name="Qian P.Y."/>
        </authorList>
    </citation>
    <scope>NUCLEOTIDE SEQUENCE</scope>
    <source>
        <strain evidence="9">R07B-5</strain>
    </source>
</reference>
<dbReference type="FunFam" id="3.40.50.1000:FF:000032">
    <property type="entry name" value="Cytosolic 5-nucleotidase 3-like"/>
    <property type="match status" value="1"/>
</dbReference>
<protein>
    <recommendedName>
        <fullName evidence="3">5'-nucleotidase</fullName>
        <ecNumber evidence="3">3.1.3.5</ecNumber>
    </recommendedName>
</protein>
<sequence>MVEWWTKAHDLLVQIPFTQKDLEHVVSDSSILLRDGCDMLLRELHDHKVPVLIFSAGIGDIIERVMRQQSHMYSNIKIVSNYMDFDNEGTLIGFKGDIIHIFNKNEGAIHRSDYFLDLAHRENIILLGDSMGDLRMADGAVSNKNLLKIGFLNDKIESSLPMYMDAFDIVLVGEESLDLVNSLLRKVITTD</sequence>
<evidence type="ECO:0000256" key="3">
    <source>
        <dbReference type="ARBA" id="ARBA00012643"/>
    </source>
</evidence>